<dbReference type="EMBL" id="JASDAP010000013">
    <property type="protein sequence ID" value="KAK1893173.1"/>
    <property type="molecule type" value="Genomic_DNA"/>
</dbReference>
<protein>
    <submittedName>
        <fullName evidence="1">tRNA (Guanine-N(1)-)-methyltransferase</fullName>
    </submittedName>
</protein>
<accession>A0AAD9C1R2</accession>
<name>A0AAD9C1R2_DISEL</name>
<organism evidence="1 2">
    <name type="scientific">Dissostichus eleginoides</name>
    <name type="common">Patagonian toothfish</name>
    <name type="synonym">Dissostichus amissus</name>
    <dbReference type="NCBI Taxonomy" id="100907"/>
    <lineage>
        <taxon>Eukaryota</taxon>
        <taxon>Metazoa</taxon>
        <taxon>Chordata</taxon>
        <taxon>Craniata</taxon>
        <taxon>Vertebrata</taxon>
        <taxon>Euteleostomi</taxon>
        <taxon>Actinopterygii</taxon>
        <taxon>Neopterygii</taxon>
        <taxon>Teleostei</taxon>
        <taxon>Neoteleostei</taxon>
        <taxon>Acanthomorphata</taxon>
        <taxon>Eupercaria</taxon>
        <taxon>Perciformes</taxon>
        <taxon>Notothenioidei</taxon>
        <taxon>Nototheniidae</taxon>
        <taxon>Dissostichus</taxon>
    </lineage>
</organism>
<keyword evidence="2" id="KW-1185">Reference proteome</keyword>
<proteinExistence type="predicted"/>
<evidence type="ECO:0000313" key="2">
    <source>
        <dbReference type="Proteomes" id="UP001228049"/>
    </source>
</evidence>
<sequence>MLLTPEPPHRSCQGVNMPRKNVLSFILAKVLFMGTGSGIFSHHFAWQLLPRAAVVPACGAYAGQAGPHTVGMRGGTGRSHDPCWLSLKPNTGTRSHLPGMAQMPTTIPVSCSHKTEVELEVRIQAV</sequence>
<gene>
    <name evidence="1" type="ORF">KUDE01_008242</name>
</gene>
<dbReference type="Proteomes" id="UP001228049">
    <property type="component" value="Unassembled WGS sequence"/>
</dbReference>
<evidence type="ECO:0000313" key="1">
    <source>
        <dbReference type="EMBL" id="KAK1893173.1"/>
    </source>
</evidence>
<reference evidence="1" key="1">
    <citation type="submission" date="2023-04" db="EMBL/GenBank/DDBJ databases">
        <title>Chromosome-level genome of Chaenocephalus aceratus.</title>
        <authorList>
            <person name="Park H."/>
        </authorList>
    </citation>
    <scope>NUCLEOTIDE SEQUENCE</scope>
    <source>
        <strain evidence="1">DE</strain>
        <tissue evidence="1">Muscle</tissue>
    </source>
</reference>
<dbReference type="AlphaFoldDB" id="A0AAD9C1R2"/>
<comment type="caution">
    <text evidence="1">The sequence shown here is derived from an EMBL/GenBank/DDBJ whole genome shotgun (WGS) entry which is preliminary data.</text>
</comment>